<dbReference type="InterPro" id="IPR036388">
    <property type="entry name" value="WH-like_DNA-bd_sf"/>
</dbReference>
<feature type="domain" description="HTH luxR-type" evidence="2">
    <location>
        <begin position="152"/>
        <end position="217"/>
    </location>
</feature>
<dbReference type="GO" id="GO:0003677">
    <property type="term" value="F:DNA binding"/>
    <property type="evidence" value="ECO:0007669"/>
    <property type="project" value="UniProtKB-KW"/>
</dbReference>
<dbReference type="GO" id="GO:0006355">
    <property type="term" value="P:regulation of DNA-templated transcription"/>
    <property type="evidence" value="ECO:0007669"/>
    <property type="project" value="InterPro"/>
</dbReference>
<dbReference type="AlphaFoldDB" id="A0A4P8YL56"/>
<name>A0A4P8YL56_9ENTR</name>
<evidence type="ECO:0000313" key="4">
    <source>
        <dbReference type="Proteomes" id="UP000302163"/>
    </source>
</evidence>
<dbReference type="SMART" id="SM00421">
    <property type="entry name" value="HTH_LUXR"/>
    <property type="match status" value="1"/>
</dbReference>
<dbReference type="CDD" id="cd06170">
    <property type="entry name" value="LuxR_C_like"/>
    <property type="match status" value="1"/>
</dbReference>
<dbReference type="EMBL" id="CP040428">
    <property type="protein sequence ID" value="QCT20903.1"/>
    <property type="molecule type" value="Genomic_DNA"/>
</dbReference>
<dbReference type="InterPro" id="IPR016032">
    <property type="entry name" value="Sig_transdc_resp-reg_C-effctor"/>
</dbReference>
<keyword evidence="4" id="KW-1185">Reference proteome</keyword>
<dbReference type="Gene3D" id="1.10.10.10">
    <property type="entry name" value="Winged helix-like DNA-binding domain superfamily/Winged helix DNA-binding domain"/>
    <property type="match status" value="1"/>
</dbReference>
<dbReference type="SUPFAM" id="SSF46894">
    <property type="entry name" value="C-terminal effector domain of the bipartite response regulators"/>
    <property type="match status" value="1"/>
</dbReference>
<dbReference type="Proteomes" id="UP000302163">
    <property type="component" value="Chromosome"/>
</dbReference>
<accession>A0A4P8YL56</accession>
<dbReference type="PROSITE" id="PS50043">
    <property type="entry name" value="HTH_LUXR_2"/>
    <property type="match status" value="1"/>
</dbReference>
<evidence type="ECO:0000259" key="2">
    <source>
        <dbReference type="PROSITE" id="PS50043"/>
    </source>
</evidence>
<dbReference type="InterPro" id="IPR000792">
    <property type="entry name" value="Tscrpt_reg_LuxR_C"/>
</dbReference>
<dbReference type="Pfam" id="PF00196">
    <property type="entry name" value="GerE"/>
    <property type="match status" value="1"/>
</dbReference>
<keyword evidence="1" id="KW-0238">DNA-binding</keyword>
<dbReference type="PROSITE" id="PS00622">
    <property type="entry name" value="HTH_LUXR_1"/>
    <property type="match status" value="1"/>
</dbReference>
<gene>
    <name evidence="3" type="ORF">FEM41_15245</name>
</gene>
<sequence length="220" mass="24828">MTGFAVVNSLEGYYMQKVISVIIYEPCEIIRFSLDAYLKIYFKSVSVICCPKTEAELYAAILCVDFDVVIADLCNPARLFMPNISFIETYYQHHRDKPLIVWGGLPIWLRCYPHELMNLSFFVAKDSSLDQLNRLFSRAFHRESPRSCGFSAIPSNRLLTQKELMVISRLAQGISVKEVSSVFSISEKSVSVHKINAMRKLGIKSLGSLIINGLGGMKLS</sequence>
<evidence type="ECO:0000256" key="1">
    <source>
        <dbReference type="ARBA" id="ARBA00023125"/>
    </source>
</evidence>
<organism evidence="3 4">
    <name type="scientific">Jejubacter calystegiae</name>
    <dbReference type="NCBI Taxonomy" id="2579935"/>
    <lineage>
        <taxon>Bacteria</taxon>
        <taxon>Pseudomonadati</taxon>
        <taxon>Pseudomonadota</taxon>
        <taxon>Gammaproteobacteria</taxon>
        <taxon>Enterobacterales</taxon>
        <taxon>Enterobacteriaceae</taxon>
        <taxon>Jejubacter</taxon>
    </lineage>
</organism>
<proteinExistence type="predicted"/>
<reference evidence="3 4" key="1">
    <citation type="submission" date="2019-05" db="EMBL/GenBank/DDBJ databases">
        <title>Complete genome sequence of Izhakiella calystegiae KSNA2, an endophyte isolated from beach morning glory (Calystegia soldanella).</title>
        <authorList>
            <person name="Jiang L."/>
            <person name="Jeong J.C."/>
            <person name="Kim C.Y."/>
            <person name="Kim D.H."/>
            <person name="Kim S.W."/>
            <person name="Lee j."/>
        </authorList>
    </citation>
    <scope>NUCLEOTIDE SEQUENCE [LARGE SCALE GENOMIC DNA]</scope>
    <source>
        <strain evidence="3 4">KSNA2</strain>
    </source>
</reference>
<dbReference type="KEGG" id="izh:FEM41_15245"/>
<protein>
    <submittedName>
        <fullName evidence="3">Response regulator transcription factor</fullName>
    </submittedName>
</protein>
<dbReference type="PRINTS" id="PR00038">
    <property type="entry name" value="HTHLUXR"/>
</dbReference>
<evidence type="ECO:0000313" key="3">
    <source>
        <dbReference type="EMBL" id="QCT20903.1"/>
    </source>
</evidence>